<feature type="domain" description="eRF1" evidence="1">
    <location>
        <begin position="5"/>
        <end position="101"/>
    </location>
</feature>
<proteinExistence type="predicted"/>
<evidence type="ECO:0000313" key="2">
    <source>
        <dbReference type="EMBL" id="GAI97790.1"/>
    </source>
</evidence>
<gene>
    <name evidence="2" type="ORF">S12H4_39129</name>
</gene>
<comment type="caution">
    <text evidence="2">The sequence shown here is derived from an EMBL/GenBank/DDBJ whole genome shotgun (WGS) entry which is preliminary data.</text>
</comment>
<sequence length="104" mass="11532">MLSEDIELVRVTVKCTSCDYTKQETMKNREVLEFKQSLNGKPCPKCNVPSLFVANVKELIDELADLAEETGADVEILSGETEEGQMLKKSFGGIAAILRYKTSN</sequence>
<dbReference type="Pfam" id="PF03465">
    <property type="entry name" value="eRF1_3"/>
    <property type="match status" value="1"/>
</dbReference>
<accession>X1UD32</accession>
<reference evidence="2" key="1">
    <citation type="journal article" date="2014" name="Front. Microbiol.">
        <title>High frequency of phylogenetically diverse reductive dehalogenase-homologous genes in deep subseafloor sedimentary metagenomes.</title>
        <authorList>
            <person name="Kawai M."/>
            <person name="Futagami T."/>
            <person name="Toyoda A."/>
            <person name="Takaki Y."/>
            <person name="Nishi S."/>
            <person name="Hori S."/>
            <person name="Arai W."/>
            <person name="Tsubouchi T."/>
            <person name="Morono Y."/>
            <person name="Uchiyama I."/>
            <person name="Ito T."/>
            <person name="Fujiyama A."/>
            <person name="Inagaki F."/>
            <person name="Takami H."/>
        </authorList>
    </citation>
    <scope>NUCLEOTIDE SEQUENCE</scope>
    <source>
        <strain evidence="2">Expedition CK06-06</strain>
    </source>
</reference>
<protein>
    <recommendedName>
        <fullName evidence="1">eRF1 domain-containing protein</fullName>
    </recommendedName>
</protein>
<dbReference type="EMBL" id="BARW01023621">
    <property type="protein sequence ID" value="GAI97790.1"/>
    <property type="molecule type" value="Genomic_DNA"/>
</dbReference>
<dbReference type="AlphaFoldDB" id="X1UD32"/>
<organism evidence="2">
    <name type="scientific">marine sediment metagenome</name>
    <dbReference type="NCBI Taxonomy" id="412755"/>
    <lineage>
        <taxon>unclassified sequences</taxon>
        <taxon>metagenomes</taxon>
        <taxon>ecological metagenomes</taxon>
    </lineage>
</organism>
<dbReference type="InterPro" id="IPR005142">
    <property type="entry name" value="eRF1_3"/>
</dbReference>
<dbReference type="SUPFAM" id="SSF55315">
    <property type="entry name" value="L30e-like"/>
    <property type="match status" value="1"/>
</dbReference>
<dbReference type="Gene3D" id="3.30.1330.30">
    <property type="match status" value="1"/>
</dbReference>
<evidence type="ECO:0000259" key="1">
    <source>
        <dbReference type="Pfam" id="PF03465"/>
    </source>
</evidence>
<name>X1UD32_9ZZZZ</name>
<dbReference type="InterPro" id="IPR029064">
    <property type="entry name" value="Ribosomal_eL30-like_sf"/>
</dbReference>